<dbReference type="InterPro" id="IPR002110">
    <property type="entry name" value="Ankyrin_rpt"/>
</dbReference>
<evidence type="ECO:0000256" key="1">
    <source>
        <dbReference type="SAM" id="Phobius"/>
    </source>
</evidence>
<protein>
    <recommendedName>
        <fullName evidence="2">PGG domain-containing protein</fullName>
    </recommendedName>
</protein>
<dbReference type="PANTHER" id="PTHR24177">
    <property type="entry name" value="CASKIN"/>
    <property type="match status" value="1"/>
</dbReference>
<organism evidence="3 4">
    <name type="scientific">Lactuca sativa</name>
    <name type="common">Garden lettuce</name>
    <dbReference type="NCBI Taxonomy" id="4236"/>
    <lineage>
        <taxon>Eukaryota</taxon>
        <taxon>Viridiplantae</taxon>
        <taxon>Streptophyta</taxon>
        <taxon>Embryophyta</taxon>
        <taxon>Tracheophyta</taxon>
        <taxon>Spermatophyta</taxon>
        <taxon>Magnoliopsida</taxon>
        <taxon>eudicotyledons</taxon>
        <taxon>Gunneridae</taxon>
        <taxon>Pentapetalae</taxon>
        <taxon>asterids</taxon>
        <taxon>campanulids</taxon>
        <taxon>Asterales</taxon>
        <taxon>Asteraceae</taxon>
        <taxon>Cichorioideae</taxon>
        <taxon>Cichorieae</taxon>
        <taxon>Lactucinae</taxon>
        <taxon>Lactuca</taxon>
    </lineage>
</organism>
<evidence type="ECO:0000259" key="2">
    <source>
        <dbReference type="Pfam" id="PF13962"/>
    </source>
</evidence>
<feature type="transmembrane region" description="Helical" evidence="1">
    <location>
        <begin position="600"/>
        <end position="624"/>
    </location>
</feature>
<feature type="transmembrane region" description="Helical" evidence="1">
    <location>
        <begin position="526"/>
        <end position="547"/>
    </location>
</feature>
<keyword evidence="4" id="KW-1185">Reference proteome</keyword>
<feature type="transmembrane region" description="Helical" evidence="1">
    <location>
        <begin position="488"/>
        <end position="506"/>
    </location>
</feature>
<keyword evidence="1" id="KW-0812">Transmembrane</keyword>
<gene>
    <name evidence="3" type="ORF">LSAT_V11C500266240</name>
</gene>
<evidence type="ECO:0000313" key="4">
    <source>
        <dbReference type="Proteomes" id="UP000235145"/>
    </source>
</evidence>
<dbReference type="SUPFAM" id="SSF48403">
    <property type="entry name" value="Ankyrin repeat"/>
    <property type="match status" value="1"/>
</dbReference>
<feature type="domain" description="PGG" evidence="2">
    <location>
        <begin position="478"/>
        <end position="591"/>
    </location>
</feature>
<dbReference type="SMART" id="SM00248">
    <property type="entry name" value="ANK"/>
    <property type="match status" value="4"/>
</dbReference>
<dbReference type="InterPro" id="IPR026961">
    <property type="entry name" value="PGG_dom"/>
</dbReference>
<dbReference type="GO" id="GO:0016020">
    <property type="term" value="C:membrane"/>
    <property type="evidence" value="ECO:0000318"/>
    <property type="project" value="GO_Central"/>
</dbReference>
<dbReference type="AlphaFoldDB" id="A0A9R1X6Y6"/>
<dbReference type="Gene3D" id="1.25.40.20">
    <property type="entry name" value="Ankyrin repeat-containing domain"/>
    <property type="match status" value="2"/>
</dbReference>
<name>A0A9R1X6Y6_LACSA</name>
<dbReference type="EMBL" id="NBSK02000005">
    <property type="protein sequence ID" value="KAJ0203095.1"/>
    <property type="molecule type" value="Genomic_DNA"/>
</dbReference>
<dbReference type="Pfam" id="PF13962">
    <property type="entry name" value="PGG"/>
    <property type="match status" value="1"/>
</dbReference>
<dbReference type="PANTHER" id="PTHR24177:SF362">
    <property type="entry name" value="ANKYRIN REPEAT-CONTAINING DOMAIN, PGG DOMAIN PROTEIN-RELATED"/>
    <property type="match status" value="1"/>
</dbReference>
<dbReference type="Proteomes" id="UP000235145">
    <property type="component" value="Unassembled WGS sequence"/>
</dbReference>
<feature type="transmembrane region" description="Helical" evidence="1">
    <location>
        <begin position="213"/>
        <end position="236"/>
    </location>
</feature>
<accession>A0A9R1X6Y6</accession>
<reference evidence="3 4" key="1">
    <citation type="journal article" date="2017" name="Nat. Commun.">
        <title>Genome assembly with in vitro proximity ligation data and whole-genome triplication in lettuce.</title>
        <authorList>
            <person name="Reyes-Chin-Wo S."/>
            <person name="Wang Z."/>
            <person name="Yang X."/>
            <person name="Kozik A."/>
            <person name="Arikit S."/>
            <person name="Song C."/>
            <person name="Xia L."/>
            <person name="Froenicke L."/>
            <person name="Lavelle D.O."/>
            <person name="Truco M.J."/>
            <person name="Xia R."/>
            <person name="Zhu S."/>
            <person name="Xu C."/>
            <person name="Xu H."/>
            <person name="Xu X."/>
            <person name="Cox K."/>
            <person name="Korf I."/>
            <person name="Meyers B.C."/>
            <person name="Michelmore R.W."/>
        </authorList>
    </citation>
    <scope>NUCLEOTIDE SEQUENCE [LARGE SCALE GENOMIC DNA]</scope>
    <source>
        <strain evidence="4">cv. Salinas</strain>
        <tissue evidence="3">Seedlings</tissue>
    </source>
</reference>
<proteinExistence type="predicted"/>
<dbReference type="InterPro" id="IPR036770">
    <property type="entry name" value="Ankyrin_rpt-contain_sf"/>
</dbReference>
<comment type="caution">
    <text evidence="3">The sequence shown here is derived from an EMBL/GenBank/DDBJ whole genome shotgun (WGS) entry which is preliminary data.</text>
</comment>
<feature type="transmembrane region" description="Helical" evidence="1">
    <location>
        <begin position="567"/>
        <end position="594"/>
    </location>
</feature>
<evidence type="ECO:0000313" key="3">
    <source>
        <dbReference type="EMBL" id="KAJ0203095.1"/>
    </source>
</evidence>
<dbReference type="Pfam" id="PF12796">
    <property type="entry name" value="Ank_2"/>
    <property type="match status" value="1"/>
</dbReference>
<keyword evidence="1" id="KW-1133">Transmembrane helix</keyword>
<sequence length="647" mass="73829">MNTAPSPRSLNTLNQLQQQQNQIMVPIGPPPPLPLNLPCGQLFEGSREDYIKFGAPLFEASIKGDWKAAKAIFQKNPEMVRFAITKNFDTPLHIAASARGTMAVEEFVENLLYMMEKKDIELQNKSYNTAFILAVTAGNVRTAKMMLRKNRALLEIPGNHGMMPLYVAALFARDYMVRYLHANSNNMSSDFWTNEHRGWVLLKCVEADIYGKYLLQSFVILTWLLYFPSLLANVAVEILNKCTQFTTDKRILGDVLLLLAQKTDAFIERKPHIISTIIKSIFHGRVGPAQRESESLQLLRTIWNKIAILPNDEIDEILLGPPVEIEEEHHKKITYPSRVPFIAAKMGNIGFLIELLLSYPDLMWMVDDEGLSIFHIAVKYRHEAIYNLLYEIGSMKELITSIEDKNGNNMLHIVAKIAHPKVYQNVPGVALQMQREILWFKEVELMIPPAYRAKKNRVGETPYEIFTKNHDKLLAESEKWIKETAPQCLVGATIIATMVFTASFTAPGGYDQNTGIPMLLHKPAFLIFLIADALSLIFSSASILMLLSMFTSRYAERDFLEALPKKLMIGLATLYTSIVTMMIAFSASFFVLYYNKNLKWIPIMVAVFVAELIVLFALIQFTFLKDIFYSTYRSRALFYPKKRMLYQ</sequence>
<keyword evidence="1" id="KW-0472">Membrane</keyword>